<sequence length="266" mass="28488">MSMGRALPPVGRDASLLAITDIRFGAIASLDTLETERPRTSGRSSENQPATSITSYARIDSGADITVIRASKVPSEILEQSSGHMEITGAFGQAVTADIMYVPLGLPCPLSNATQRVPLLCVVTPALATSTDVLLTRDDYESLCLAVDESGRDLESDSVNARRRSVCSTHHRVADKDDDVGGRWHERLDEGERDRPISGGHETTGCGTRNEEKDEEETGTLEERSFGVGVQGSLVSRSVSSGSRPEPESLNRTSTTPAVPGEIHRA</sequence>
<proteinExistence type="predicted"/>
<protein>
    <submittedName>
        <fullName evidence="1">Uncharacterized protein</fullName>
    </submittedName>
</protein>
<evidence type="ECO:0000313" key="2">
    <source>
        <dbReference type="Proteomes" id="UP000821865"/>
    </source>
</evidence>
<reference evidence="1" key="1">
    <citation type="submission" date="2020-05" db="EMBL/GenBank/DDBJ databases">
        <title>Large-scale comparative analyses of tick genomes elucidate their genetic diversity and vector capacities.</title>
        <authorList>
            <person name="Jia N."/>
            <person name="Wang J."/>
            <person name="Shi W."/>
            <person name="Du L."/>
            <person name="Sun Y."/>
            <person name="Zhan W."/>
            <person name="Jiang J."/>
            <person name="Wang Q."/>
            <person name="Zhang B."/>
            <person name="Ji P."/>
            <person name="Sakyi L.B."/>
            <person name="Cui X."/>
            <person name="Yuan T."/>
            <person name="Jiang B."/>
            <person name="Yang W."/>
            <person name="Lam T.T.-Y."/>
            <person name="Chang Q."/>
            <person name="Ding S."/>
            <person name="Wang X."/>
            <person name="Zhu J."/>
            <person name="Ruan X."/>
            <person name="Zhao L."/>
            <person name="Wei J."/>
            <person name="Que T."/>
            <person name="Du C."/>
            <person name="Cheng J."/>
            <person name="Dai P."/>
            <person name="Han X."/>
            <person name="Huang E."/>
            <person name="Gao Y."/>
            <person name="Liu J."/>
            <person name="Shao H."/>
            <person name="Ye R."/>
            <person name="Li L."/>
            <person name="Wei W."/>
            <person name="Wang X."/>
            <person name="Wang C."/>
            <person name="Yang T."/>
            <person name="Huo Q."/>
            <person name="Li W."/>
            <person name="Guo W."/>
            <person name="Chen H."/>
            <person name="Zhou L."/>
            <person name="Ni X."/>
            <person name="Tian J."/>
            <person name="Zhou Y."/>
            <person name="Sheng Y."/>
            <person name="Liu T."/>
            <person name="Pan Y."/>
            <person name="Xia L."/>
            <person name="Li J."/>
            <person name="Zhao F."/>
            <person name="Cao W."/>
        </authorList>
    </citation>
    <scope>NUCLEOTIDE SEQUENCE</scope>
    <source>
        <strain evidence="1">Dsil-2018</strain>
    </source>
</reference>
<accession>A0ACB8E4J4</accession>
<evidence type="ECO:0000313" key="1">
    <source>
        <dbReference type="EMBL" id="KAH7981418.1"/>
    </source>
</evidence>
<gene>
    <name evidence="1" type="ORF">HPB49_023991</name>
</gene>
<dbReference type="EMBL" id="CM023470">
    <property type="protein sequence ID" value="KAH7981418.1"/>
    <property type="molecule type" value="Genomic_DNA"/>
</dbReference>
<comment type="caution">
    <text evidence="1">The sequence shown here is derived from an EMBL/GenBank/DDBJ whole genome shotgun (WGS) entry which is preliminary data.</text>
</comment>
<organism evidence="1 2">
    <name type="scientific">Dermacentor silvarum</name>
    <name type="common">Tick</name>
    <dbReference type="NCBI Taxonomy" id="543639"/>
    <lineage>
        <taxon>Eukaryota</taxon>
        <taxon>Metazoa</taxon>
        <taxon>Ecdysozoa</taxon>
        <taxon>Arthropoda</taxon>
        <taxon>Chelicerata</taxon>
        <taxon>Arachnida</taxon>
        <taxon>Acari</taxon>
        <taxon>Parasitiformes</taxon>
        <taxon>Ixodida</taxon>
        <taxon>Ixodoidea</taxon>
        <taxon>Ixodidae</taxon>
        <taxon>Rhipicephalinae</taxon>
        <taxon>Dermacentor</taxon>
    </lineage>
</organism>
<name>A0ACB8E4J4_DERSI</name>
<dbReference type="Proteomes" id="UP000821865">
    <property type="component" value="Chromosome 1"/>
</dbReference>
<keyword evidence="2" id="KW-1185">Reference proteome</keyword>